<evidence type="ECO:0000256" key="1">
    <source>
        <dbReference type="SAM" id="Phobius"/>
    </source>
</evidence>
<keyword evidence="3" id="KW-1185">Reference proteome</keyword>
<dbReference type="RefSeq" id="WP_053378219.1">
    <property type="nucleotide sequence ID" value="NZ_CP011801.1"/>
</dbReference>
<sequence length="129" mass="13797">MQDGDGKALRSFGLIVGGVFAAIGAGPLLFGRGLRGWALLLGGLLIVSGVAWPAALQPVYRIWMAAGHVLGRINTAVLLSVVFFGLITPMAVVMRMLGRDPMRRSLAPQAESYRVVRGARPGAHMKRQF</sequence>
<name>A0A0K2G748_NITMO</name>
<feature type="transmembrane region" description="Helical" evidence="1">
    <location>
        <begin position="76"/>
        <end position="97"/>
    </location>
</feature>
<dbReference type="InterPro" id="IPR045781">
    <property type="entry name" value="SxtJ"/>
</dbReference>
<feature type="transmembrane region" description="Helical" evidence="1">
    <location>
        <begin position="12"/>
        <end position="30"/>
    </location>
</feature>
<dbReference type="KEGG" id="nmv:NITMOv2_0345"/>
<accession>A0A0K2G748</accession>
<organism evidence="2 3">
    <name type="scientific">Nitrospira moscoviensis</name>
    <dbReference type="NCBI Taxonomy" id="42253"/>
    <lineage>
        <taxon>Bacteria</taxon>
        <taxon>Pseudomonadati</taxon>
        <taxon>Nitrospirota</taxon>
        <taxon>Nitrospiria</taxon>
        <taxon>Nitrospirales</taxon>
        <taxon>Nitrospiraceae</taxon>
        <taxon>Nitrospira</taxon>
    </lineage>
</organism>
<dbReference type="AlphaFoldDB" id="A0A0K2G748"/>
<gene>
    <name evidence="2" type="ORF">NITMOv2_0345</name>
</gene>
<evidence type="ECO:0008006" key="4">
    <source>
        <dbReference type="Google" id="ProtNLM"/>
    </source>
</evidence>
<evidence type="ECO:0000313" key="2">
    <source>
        <dbReference type="EMBL" id="ALA56783.1"/>
    </source>
</evidence>
<dbReference type="Pfam" id="PF19588">
    <property type="entry name" value="SxtJ"/>
    <property type="match status" value="1"/>
</dbReference>
<proteinExistence type="predicted"/>
<protein>
    <recommendedName>
        <fullName evidence="4">SxtJ</fullName>
    </recommendedName>
</protein>
<keyword evidence="1" id="KW-1133">Transmembrane helix</keyword>
<dbReference type="STRING" id="42253.NITMOv2_0345"/>
<dbReference type="PATRIC" id="fig|42253.5.peg.333"/>
<keyword evidence="1" id="KW-0472">Membrane</keyword>
<keyword evidence="1" id="KW-0812">Transmembrane</keyword>
<evidence type="ECO:0000313" key="3">
    <source>
        <dbReference type="Proteomes" id="UP000069205"/>
    </source>
</evidence>
<dbReference type="EMBL" id="CP011801">
    <property type="protein sequence ID" value="ALA56783.1"/>
    <property type="molecule type" value="Genomic_DNA"/>
</dbReference>
<dbReference type="Proteomes" id="UP000069205">
    <property type="component" value="Chromosome"/>
</dbReference>
<feature type="transmembrane region" description="Helical" evidence="1">
    <location>
        <begin position="37"/>
        <end position="56"/>
    </location>
</feature>
<dbReference type="OrthoDB" id="9790341at2"/>
<reference evidence="2 3" key="1">
    <citation type="journal article" date="2015" name="Proc. Natl. Acad. Sci. U.S.A.">
        <title>Expanded metabolic versatility of ubiquitous nitrite-oxidizing bacteria from the genus Nitrospira.</title>
        <authorList>
            <person name="Koch H."/>
            <person name="Lucker S."/>
            <person name="Albertsen M."/>
            <person name="Kitzinger K."/>
            <person name="Herbold C."/>
            <person name="Spieck E."/>
            <person name="Nielsen P.H."/>
            <person name="Wagner M."/>
            <person name="Daims H."/>
        </authorList>
    </citation>
    <scope>NUCLEOTIDE SEQUENCE [LARGE SCALE GENOMIC DNA]</scope>
    <source>
        <strain evidence="2 3">NSP M-1</strain>
    </source>
</reference>